<dbReference type="Proteomes" id="UP000571018">
    <property type="component" value="Unassembled WGS sequence"/>
</dbReference>
<proteinExistence type="predicted"/>
<dbReference type="AlphaFoldDB" id="A0A839A4J3"/>
<keyword evidence="2" id="KW-1185">Reference proteome</keyword>
<comment type="caution">
    <text evidence="1">The sequence shown here is derived from an EMBL/GenBank/DDBJ whole genome shotgun (WGS) entry which is preliminary data.</text>
</comment>
<evidence type="ECO:0000313" key="1">
    <source>
        <dbReference type="EMBL" id="MBA5728754.1"/>
    </source>
</evidence>
<evidence type="ECO:0000313" key="2">
    <source>
        <dbReference type="Proteomes" id="UP000571018"/>
    </source>
</evidence>
<sequence>MGKAVVHVTFTGNVEFEFENSGDLLDYELIDMAMENFAEKPELFGQLAEYDWKIERK</sequence>
<gene>
    <name evidence="1" type="ORF">HW423_03025</name>
</gene>
<accession>A0A839A4J3</accession>
<reference evidence="1 2" key="1">
    <citation type="submission" date="2020-06" db="EMBL/GenBank/DDBJ databases">
        <title>Reclassification of Facklamia ignava, Facklamia soureckii and Facklami tabacinasalis as Falseniella iganva gen. nov., comb. nov., Hutsoniella ignava gen. nov., comb. nov., and Ruoffia tabacinasalis gen. nov., comb. nov and description of Ruoffia haltotolerans sp. nov., isolated from hypersaline Inland Sea of Qatar.</title>
        <authorList>
            <person name="Fotedar R."/>
            <person name="Sankaranarayanan K."/>
            <person name="Lawson P."/>
            <person name="Caldwell M."/>
            <person name="Zeyara A."/>
            <person name="Al Malki A."/>
            <person name="Ali M."/>
        </authorList>
    </citation>
    <scope>NUCLEOTIDE SEQUENCE [LARGE SCALE GENOMIC DNA]</scope>
    <source>
        <strain evidence="1 2">INB8</strain>
    </source>
</reference>
<organism evidence="1 2">
    <name type="scientific">Ruoffia halotolerans</name>
    <dbReference type="NCBI Taxonomy" id="2748684"/>
    <lineage>
        <taxon>Bacteria</taxon>
        <taxon>Bacillati</taxon>
        <taxon>Bacillota</taxon>
        <taxon>Bacilli</taxon>
        <taxon>Lactobacillales</taxon>
        <taxon>Aerococcaceae</taxon>
        <taxon>Ruoffia</taxon>
    </lineage>
</organism>
<dbReference type="EMBL" id="JACAOA010000005">
    <property type="protein sequence ID" value="MBA5728754.1"/>
    <property type="molecule type" value="Genomic_DNA"/>
</dbReference>
<dbReference type="RefSeq" id="WP_171031222.1">
    <property type="nucleotide sequence ID" value="NZ_JACAOA010000005.1"/>
</dbReference>
<name>A0A839A4J3_9LACT</name>
<protein>
    <submittedName>
        <fullName evidence="1">Uncharacterized protein</fullName>
    </submittedName>
</protein>